<gene>
    <name evidence="2" type="ORF">DKT69_20800</name>
</gene>
<protein>
    <submittedName>
        <fullName evidence="2">Glycosyl transferase</fullName>
    </submittedName>
</protein>
<dbReference type="SUPFAM" id="SSF53756">
    <property type="entry name" value="UDP-Glycosyltransferase/glycogen phosphorylase"/>
    <property type="match status" value="1"/>
</dbReference>
<sequence length="481" mass="52925">MNNGRNLWDSLKLPRARRSGSRPHMIYLAIGFPPAAKSCAYRMRETANQFAAAGWDVTAVTIIDEAWEREYGLDHTLAAGVDSRVRVVKLPLVRDDLETDIRAFSETRALAHKDYLAQLRKRNLKVFPEPVFGGWRPALEKALVQIHRDKPADLLVTTCAPYVNLAATWKLWETHQVPYVVDFRDGWSVDVINNGEAFPKESVSGQWEIKLLTNAIAIWNVNEPISRWYRERYPELAHKMRVVRNGYDASSIPAQARPVTPDRPLTFGYLGALNLPVPLLDAVLQGWRTARAEDPALKDARFEVRGHIGAAWARGDNAHAELLKAAAADGVVVGGSVPKAEVIDLYARWDAVVLMVTGGRYMTSGKVYEYMATGLPVVSAHEADHDASTVLSTYPLWTGAVGLDPAELAGAFRRAAAFALNATEADREKARAEAKQYAREAQLIPAVQEVTELVHGTGGRTGTPPVSPAGAARVLAREGRS</sequence>
<keyword evidence="2" id="KW-0808">Transferase</keyword>
<dbReference type="AlphaFoldDB" id="A0A317DF54"/>
<comment type="caution">
    <text evidence="2">The sequence shown here is derived from an EMBL/GenBank/DDBJ whole genome shotgun (WGS) entry which is preliminary data.</text>
</comment>
<name>A0A317DF54_9ACTN</name>
<evidence type="ECO:0000256" key="1">
    <source>
        <dbReference type="SAM" id="MobiDB-lite"/>
    </source>
</evidence>
<dbReference type="RefSeq" id="WP_109803194.1">
    <property type="nucleotide sequence ID" value="NZ_QGKS01000263.1"/>
</dbReference>
<dbReference type="Proteomes" id="UP000246050">
    <property type="component" value="Unassembled WGS sequence"/>
</dbReference>
<accession>A0A317DF54</accession>
<evidence type="ECO:0000313" key="3">
    <source>
        <dbReference type="Proteomes" id="UP000246050"/>
    </source>
</evidence>
<proteinExistence type="predicted"/>
<dbReference type="OrthoDB" id="9794575at2"/>
<feature type="region of interest" description="Disordered" evidence="1">
    <location>
        <begin position="456"/>
        <end position="481"/>
    </location>
</feature>
<dbReference type="GO" id="GO:0016740">
    <property type="term" value="F:transferase activity"/>
    <property type="evidence" value="ECO:0007669"/>
    <property type="project" value="UniProtKB-KW"/>
</dbReference>
<dbReference type="Gene3D" id="3.40.50.2000">
    <property type="entry name" value="Glycogen Phosphorylase B"/>
    <property type="match status" value="2"/>
</dbReference>
<organism evidence="2 3">
    <name type="scientific">Micromonospora sicca</name>
    <dbReference type="NCBI Taxonomy" id="2202420"/>
    <lineage>
        <taxon>Bacteria</taxon>
        <taxon>Bacillati</taxon>
        <taxon>Actinomycetota</taxon>
        <taxon>Actinomycetes</taxon>
        <taxon>Micromonosporales</taxon>
        <taxon>Micromonosporaceae</taxon>
        <taxon>Micromonospora</taxon>
    </lineage>
</organism>
<dbReference type="Pfam" id="PF13692">
    <property type="entry name" value="Glyco_trans_1_4"/>
    <property type="match status" value="1"/>
</dbReference>
<reference evidence="2 3" key="1">
    <citation type="submission" date="2018-05" db="EMBL/GenBank/DDBJ databases">
        <title>Micromonosporas from Atacama Desert.</title>
        <authorList>
            <person name="Carro L."/>
            <person name="Golinska P."/>
            <person name="Klenk H.-P."/>
            <person name="Goodfellow M."/>
        </authorList>
    </citation>
    <scope>NUCLEOTIDE SEQUENCE [LARGE SCALE GENOMIC DNA]</scope>
    <source>
        <strain evidence="2 3">4G51</strain>
    </source>
</reference>
<evidence type="ECO:0000313" key="2">
    <source>
        <dbReference type="EMBL" id="PWR13429.1"/>
    </source>
</evidence>
<dbReference type="EMBL" id="QGKS01000263">
    <property type="protein sequence ID" value="PWR13429.1"/>
    <property type="molecule type" value="Genomic_DNA"/>
</dbReference>